<reference evidence="1" key="1">
    <citation type="submission" date="2021-09" db="EMBL/GenBank/DDBJ databases">
        <authorList>
            <consortium name="AG Swart"/>
            <person name="Singh M."/>
            <person name="Singh A."/>
            <person name="Seah K."/>
            <person name="Emmerich C."/>
        </authorList>
    </citation>
    <scope>NUCLEOTIDE SEQUENCE</scope>
    <source>
        <strain evidence="1">ATCC30299</strain>
    </source>
</reference>
<sequence length="204" mass="24414">MSVYSGFSTRLQETQYYKLTENLIYLLQAKILSLAKLISHEDEDWVKQFNITYNQMAKLELHKYLEPKFSDSCKNLAMHYSSYYLEDEYNKQPSVKSISRERSLVNQMSRTERFISQTPQRRTKPKIQTKKFHRHSYQNSETLNQTPSQSRYYSKIMNSFLKGTPKNAVSKNPSRWSKKKKREETLNLDLQDFWLIDDKIQLID</sequence>
<dbReference type="Proteomes" id="UP001162131">
    <property type="component" value="Unassembled WGS sequence"/>
</dbReference>
<proteinExistence type="predicted"/>
<keyword evidence="2" id="KW-1185">Reference proteome</keyword>
<name>A0AAU9K538_9CILI</name>
<evidence type="ECO:0000313" key="1">
    <source>
        <dbReference type="EMBL" id="CAG9330748.1"/>
    </source>
</evidence>
<evidence type="ECO:0000313" key="2">
    <source>
        <dbReference type="Proteomes" id="UP001162131"/>
    </source>
</evidence>
<comment type="caution">
    <text evidence="1">The sequence shown here is derived from an EMBL/GenBank/DDBJ whole genome shotgun (WGS) entry which is preliminary data.</text>
</comment>
<protein>
    <submittedName>
        <fullName evidence="1">Uncharacterized protein</fullName>
    </submittedName>
</protein>
<gene>
    <name evidence="1" type="ORF">BSTOLATCC_MIC52162</name>
</gene>
<accession>A0AAU9K538</accession>
<organism evidence="1 2">
    <name type="scientific">Blepharisma stoltei</name>
    <dbReference type="NCBI Taxonomy" id="1481888"/>
    <lineage>
        <taxon>Eukaryota</taxon>
        <taxon>Sar</taxon>
        <taxon>Alveolata</taxon>
        <taxon>Ciliophora</taxon>
        <taxon>Postciliodesmatophora</taxon>
        <taxon>Heterotrichea</taxon>
        <taxon>Heterotrichida</taxon>
        <taxon>Blepharismidae</taxon>
        <taxon>Blepharisma</taxon>
    </lineage>
</organism>
<dbReference type="EMBL" id="CAJZBQ010000052">
    <property type="protein sequence ID" value="CAG9330748.1"/>
    <property type="molecule type" value="Genomic_DNA"/>
</dbReference>
<dbReference type="AlphaFoldDB" id="A0AAU9K538"/>